<keyword evidence="2" id="KW-1185">Reference proteome</keyword>
<comment type="caution">
    <text evidence="1">The sequence shown here is derived from an EMBL/GenBank/DDBJ whole genome shotgun (WGS) entry which is preliminary data.</text>
</comment>
<reference evidence="1 2" key="1">
    <citation type="submission" date="2023-03" db="EMBL/GenBank/DDBJ databases">
        <title>WGS of Gossypium arboreum.</title>
        <authorList>
            <person name="Yu D."/>
        </authorList>
    </citation>
    <scope>NUCLEOTIDE SEQUENCE [LARGE SCALE GENOMIC DNA]</scope>
    <source>
        <tissue evidence="1">Leaf</tissue>
    </source>
</reference>
<sequence length="173" mass="20192">MATDGVTLRQQKEIGLMQQELLQLKKEFTQLDAKIDSHLKDFHEEFKCELISELHSFFYQYLTQQYRWIQWVDLSSGVFLDSMVKISKIPAVSASDRRHLEHNFEHRSPTSEEFQDCLEKLDTLENESDTVAPVLSLQWILRPQHHAISATIDKAEIVILVDYGSTHNFVDSR</sequence>
<accession>A0ABR0Q297</accession>
<evidence type="ECO:0000313" key="1">
    <source>
        <dbReference type="EMBL" id="KAK5833181.1"/>
    </source>
</evidence>
<dbReference type="EMBL" id="JARKNE010000005">
    <property type="protein sequence ID" value="KAK5833181.1"/>
    <property type="molecule type" value="Genomic_DNA"/>
</dbReference>
<evidence type="ECO:0000313" key="2">
    <source>
        <dbReference type="Proteomes" id="UP001358586"/>
    </source>
</evidence>
<name>A0ABR0Q297_GOSAR</name>
<dbReference type="Proteomes" id="UP001358586">
    <property type="component" value="Chromosome 5"/>
</dbReference>
<proteinExistence type="predicted"/>
<gene>
    <name evidence="1" type="ORF">PVK06_016996</name>
</gene>
<protein>
    <submittedName>
        <fullName evidence="1">Uncharacterized protein</fullName>
    </submittedName>
</protein>
<organism evidence="1 2">
    <name type="scientific">Gossypium arboreum</name>
    <name type="common">Tree cotton</name>
    <name type="synonym">Gossypium nanking</name>
    <dbReference type="NCBI Taxonomy" id="29729"/>
    <lineage>
        <taxon>Eukaryota</taxon>
        <taxon>Viridiplantae</taxon>
        <taxon>Streptophyta</taxon>
        <taxon>Embryophyta</taxon>
        <taxon>Tracheophyta</taxon>
        <taxon>Spermatophyta</taxon>
        <taxon>Magnoliopsida</taxon>
        <taxon>eudicotyledons</taxon>
        <taxon>Gunneridae</taxon>
        <taxon>Pentapetalae</taxon>
        <taxon>rosids</taxon>
        <taxon>malvids</taxon>
        <taxon>Malvales</taxon>
        <taxon>Malvaceae</taxon>
        <taxon>Malvoideae</taxon>
        <taxon>Gossypium</taxon>
    </lineage>
</organism>